<keyword evidence="2" id="KW-1185">Reference proteome</keyword>
<evidence type="ECO:0000313" key="2">
    <source>
        <dbReference type="Proteomes" id="UP000033536"/>
    </source>
</evidence>
<protein>
    <submittedName>
        <fullName evidence="1">Uncharacterized protein</fullName>
    </submittedName>
</protein>
<gene>
    <name evidence="1" type="ORF">UQ68_01165</name>
</gene>
<reference evidence="1 2" key="1">
    <citation type="submission" date="2015-02" db="EMBL/GenBank/DDBJ databases">
        <title>Sequencing of Listeria spp. dairy environmental strains.</title>
        <authorList>
            <person name="Muhterem-Uyar M."/>
            <person name="Wagner M."/>
            <person name="Schmitz-Esser S."/>
            <person name="Stessl B."/>
        </authorList>
    </citation>
    <scope>NUCLEOTIDE SEQUENCE [LARGE SCALE GENOMIC DNA]</scope>
    <source>
        <strain evidence="1 2">7KSM</strain>
    </source>
</reference>
<name>A0ABR5EBK1_LISSE</name>
<evidence type="ECO:0000313" key="1">
    <source>
        <dbReference type="EMBL" id="KKD50476.1"/>
    </source>
</evidence>
<proteinExistence type="predicted"/>
<comment type="caution">
    <text evidence="1">The sequence shown here is derived from an EMBL/GenBank/DDBJ whole genome shotgun (WGS) entry which is preliminary data.</text>
</comment>
<accession>A0ABR5EBK1</accession>
<sequence length="98" mass="11055">MMGHVNTDQERVELAKKEYSKLELKKEVNISTYNREKKIGIISQVNNKPTGEQSFIITDKYTPPTAASTERNKVKELTILYIGSTAADIGNRDVPLKD</sequence>
<organism evidence="1 2">
    <name type="scientific">Listeria seeligeri</name>
    <dbReference type="NCBI Taxonomy" id="1640"/>
    <lineage>
        <taxon>Bacteria</taxon>
        <taxon>Bacillati</taxon>
        <taxon>Bacillota</taxon>
        <taxon>Bacilli</taxon>
        <taxon>Bacillales</taxon>
        <taxon>Listeriaceae</taxon>
        <taxon>Listeria</taxon>
    </lineage>
</organism>
<dbReference type="Proteomes" id="UP000033536">
    <property type="component" value="Unassembled WGS sequence"/>
</dbReference>
<dbReference type="EMBL" id="JYOM01000001">
    <property type="protein sequence ID" value="KKD50476.1"/>
    <property type="molecule type" value="Genomic_DNA"/>
</dbReference>